<evidence type="ECO:0000313" key="2">
    <source>
        <dbReference type="EMBL" id="WIY48468.1"/>
    </source>
</evidence>
<dbReference type="Gene3D" id="3.30.870.10">
    <property type="entry name" value="Endonuclease Chain A"/>
    <property type="match status" value="1"/>
</dbReference>
<gene>
    <name evidence="2" type="ORF">QRO08_22030</name>
</gene>
<dbReference type="RefSeq" id="WP_011793752.1">
    <property type="nucleotide sequence ID" value="NZ_CP023687.1"/>
</dbReference>
<dbReference type="Pfam" id="PF13091">
    <property type="entry name" value="PLDc_2"/>
    <property type="match status" value="1"/>
</dbReference>
<proteinExistence type="predicted"/>
<evidence type="ECO:0000259" key="1">
    <source>
        <dbReference type="Pfam" id="PF13091"/>
    </source>
</evidence>
<reference evidence="2 3" key="1">
    <citation type="submission" date="2023-06" db="EMBL/GenBank/DDBJ databases">
        <authorList>
            <person name="Ham H."/>
            <person name="Park D.S."/>
        </authorList>
    </citation>
    <scope>NUCLEOTIDE SEQUENCE [LARGE SCALE GENOMIC DNA]</scope>
    <source>
        <strain evidence="2 3">KACC 17005</strain>
    </source>
</reference>
<accession>A0ABY9ANU4</accession>
<dbReference type="InterPro" id="IPR025202">
    <property type="entry name" value="PLD-like_dom"/>
</dbReference>
<feature type="domain" description="Phospholipase D-like" evidence="1">
    <location>
        <begin position="74"/>
        <end position="132"/>
    </location>
</feature>
<protein>
    <submittedName>
        <fullName evidence="2">Phospholipase D family protein</fullName>
    </submittedName>
</protein>
<name>A0ABY9ANU4_PARCI</name>
<dbReference type="EMBL" id="CP127363">
    <property type="protein sequence ID" value="WIY48468.1"/>
    <property type="molecule type" value="Genomic_DNA"/>
</dbReference>
<evidence type="ECO:0000313" key="3">
    <source>
        <dbReference type="Proteomes" id="UP001242732"/>
    </source>
</evidence>
<sequence length="405" mass="45864">MKVEPVITPGAVRNRLLRLIATCNSFSLASAWVTRSKVFDAAIAAHRKLRHFVIGTHGYFTCADCLEACIPLAQVKVVKPVGRMFHPKVYAFEMEKELVLYVGSSNFTQAGLDKNVECGVFLRDSNGHENLQSFSEFIAEQWNSAETLDAKFVSLYRANKARVKEAQDELEEFIEIPKPRRTSKSANDVDPIEMDWARFMDLVVEEKTHGGPERRLAVLARARQLLSQGKPFARLSELERRCLAGIQKPSQQPDGLDWGYFGQMSAHGNFSPLLSQHAAIFSSALEYIPLVGTVREQHYEAYRRKLMSIPGAGDWTGLGTRLLAMKRPDRFVCINNANRTGLCGNFGVAKTTTNLSNYWKRIVAPMQLMPWWRAEMPTDRLGRQVWLCRAAMLDAIYYDPTTLRR</sequence>
<dbReference type="CDD" id="cd09117">
    <property type="entry name" value="PLDc_Bfil_DEXD_like"/>
    <property type="match status" value="1"/>
</dbReference>
<dbReference type="SUPFAM" id="SSF56024">
    <property type="entry name" value="Phospholipase D/nuclease"/>
    <property type="match status" value="1"/>
</dbReference>
<dbReference type="Proteomes" id="UP001242732">
    <property type="component" value="Chromosome"/>
</dbReference>
<organism evidence="2 3">
    <name type="scientific">Paracidovorax citrulli</name>
    <name type="common">Acidovorax citrulli</name>
    <dbReference type="NCBI Taxonomy" id="80869"/>
    <lineage>
        <taxon>Bacteria</taxon>
        <taxon>Pseudomonadati</taxon>
        <taxon>Pseudomonadota</taxon>
        <taxon>Betaproteobacteria</taxon>
        <taxon>Burkholderiales</taxon>
        <taxon>Comamonadaceae</taxon>
        <taxon>Paracidovorax</taxon>
    </lineage>
</organism>
<keyword evidence="3" id="KW-1185">Reference proteome</keyword>